<dbReference type="AlphaFoldDB" id="A0A9E7FZ29"/>
<gene>
    <name evidence="1" type="ORF">MUK42_18956</name>
</gene>
<name>A0A9E7FZ29_9LILI</name>
<keyword evidence="2" id="KW-1185">Reference proteome</keyword>
<accession>A0A9E7FZ29</accession>
<proteinExistence type="predicted"/>
<reference evidence="1" key="1">
    <citation type="submission" date="2022-05" db="EMBL/GenBank/DDBJ databases">
        <title>The Musa troglodytarum L. genome provides insights into the mechanism of non-climacteric behaviour and enrichment of carotenoids.</title>
        <authorList>
            <person name="Wang J."/>
        </authorList>
    </citation>
    <scope>NUCLEOTIDE SEQUENCE</scope>
    <source>
        <tissue evidence="1">Leaf</tissue>
    </source>
</reference>
<dbReference type="EMBL" id="CP097507">
    <property type="protein sequence ID" value="URE04545.1"/>
    <property type="molecule type" value="Genomic_DNA"/>
</dbReference>
<evidence type="ECO:0000313" key="2">
    <source>
        <dbReference type="Proteomes" id="UP001055439"/>
    </source>
</evidence>
<sequence length="176" mass="19341">MARSGMRSLRRATLVSGALDLAIASMVWAGIAQRAAAAAIARRFGADPPLSEDDDFRLSRKYPILYSLNDRAGLTPRCFNEFHPTLNYDRLILYSSASRVSVRQSQPALCSMYPPHAIKGLDIAPIWSSSSFPPSLPRSLSLPLPAVQFLPSFLRMRGEFHLLTLASSPKSSPHCL</sequence>
<organism evidence="1 2">
    <name type="scientific">Musa troglodytarum</name>
    <name type="common">fe'i banana</name>
    <dbReference type="NCBI Taxonomy" id="320322"/>
    <lineage>
        <taxon>Eukaryota</taxon>
        <taxon>Viridiplantae</taxon>
        <taxon>Streptophyta</taxon>
        <taxon>Embryophyta</taxon>
        <taxon>Tracheophyta</taxon>
        <taxon>Spermatophyta</taxon>
        <taxon>Magnoliopsida</taxon>
        <taxon>Liliopsida</taxon>
        <taxon>Zingiberales</taxon>
        <taxon>Musaceae</taxon>
        <taxon>Musa</taxon>
    </lineage>
</organism>
<dbReference type="OrthoDB" id="438440at2759"/>
<evidence type="ECO:0000313" key="1">
    <source>
        <dbReference type="EMBL" id="URE04545.1"/>
    </source>
</evidence>
<dbReference type="Proteomes" id="UP001055439">
    <property type="component" value="Chromosome 5"/>
</dbReference>
<protein>
    <submittedName>
        <fullName evidence="1">Uncharacterized protein</fullName>
    </submittedName>
</protein>